<gene>
    <name evidence="2" type="ORF">OCBIM_22038226mg</name>
</gene>
<feature type="compositionally biased region" description="Low complexity" evidence="1">
    <location>
        <begin position="26"/>
        <end position="43"/>
    </location>
</feature>
<proteinExistence type="predicted"/>
<feature type="non-terminal residue" evidence="2">
    <location>
        <position position="1"/>
    </location>
</feature>
<evidence type="ECO:0000313" key="2">
    <source>
        <dbReference type="EMBL" id="KOF95505.1"/>
    </source>
</evidence>
<dbReference type="EMBL" id="KQ416731">
    <property type="protein sequence ID" value="KOF95505.1"/>
    <property type="molecule type" value="Genomic_DNA"/>
</dbReference>
<feature type="region of interest" description="Disordered" evidence="1">
    <location>
        <begin position="138"/>
        <end position="157"/>
    </location>
</feature>
<name>A0A0L8I355_OCTBM</name>
<sequence length="179" mass="18616">DSQVQGTTEDMQQNNGENEENGGPGMALLNGNPGGNARNNNGNDIAGENEENGGPGMALPNGNPGGNARNNNGNDIAVPNVNPERGSGPAINSSNEQDGEDNQPLISMTSGIEELGTNSDVNSGDEAETILNRPLDAYAAGNTPINDENNLYDEGNTPLSVPLFSPDSLQNLHQIENNH</sequence>
<feature type="compositionally biased region" description="Low complexity" evidence="1">
    <location>
        <begin position="57"/>
        <end position="74"/>
    </location>
</feature>
<dbReference type="AlphaFoldDB" id="A0A0L8I355"/>
<protein>
    <submittedName>
        <fullName evidence="2">Uncharacterized protein</fullName>
    </submittedName>
</protein>
<reference evidence="2" key="1">
    <citation type="submission" date="2015-07" db="EMBL/GenBank/DDBJ databases">
        <title>MeaNS - Measles Nucleotide Surveillance Program.</title>
        <authorList>
            <person name="Tran T."/>
            <person name="Druce J."/>
        </authorList>
    </citation>
    <scope>NUCLEOTIDE SEQUENCE</scope>
    <source>
        <strain evidence="2">UCB-OBI-ISO-001</strain>
        <tissue evidence="2">Gonad</tissue>
    </source>
</reference>
<organism evidence="2">
    <name type="scientific">Octopus bimaculoides</name>
    <name type="common">California two-spotted octopus</name>
    <dbReference type="NCBI Taxonomy" id="37653"/>
    <lineage>
        <taxon>Eukaryota</taxon>
        <taxon>Metazoa</taxon>
        <taxon>Spiralia</taxon>
        <taxon>Lophotrochozoa</taxon>
        <taxon>Mollusca</taxon>
        <taxon>Cephalopoda</taxon>
        <taxon>Coleoidea</taxon>
        <taxon>Octopodiformes</taxon>
        <taxon>Octopoda</taxon>
        <taxon>Incirrata</taxon>
        <taxon>Octopodidae</taxon>
        <taxon>Octopus</taxon>
    </lineage>
</organism>
<feature type="compositionally biased region" description="Polar residues" evidence="1">
    <location>
        <begin position="1"/>
        <end position="13"/>
    </location>
</feature>
<evidence type="ECO:0000256" key="1">
    <source>
        <dbReference type="SAM" id="MobiDB-lite"/>
    </source>
</evidence>
<feature type="compositionally biased region" description="Polar residues" evidence="1">
    <location>
        <begin position="104"/>
        <end position="122"/>
    </location>
</feature>
<accession>A0A0L8I355</accession>
<feature type="region of interest" description="Disordered" evidence="1">
    <location>
        <begin position="1"/>
        <end position="127"/>
    </location>
</feature>